<keyword evidence="1" id="KW-0175">Coiled coil</keyword>
<dbReference type="AlphaFoldDB" id="A0A084SFA5"/>
<keyword evidence="5" id="KW-0456">Lyase</keyword>
<dbReference type="InterPro" id="IPR037291">
    <property type="entry name" value="DUF4139"/>
</dbReference>
<dbReference type="GO" id="GO:0016829">
    <property type="term" value="F:lyase activity"/>
    <property type="evidence" value="ECO:0007669"/>
    <property type="project" value="UniProtKB-KW"/>
</dbReference>
<feature type="domain" description="DUF4139" evidence="3">
    <location>
        <begin position="207"/>
        <end position="514"/>
    </location>
</feature>
<dbReference type="InterPro" id="IPR011935">
    <property type="entry name" value="CHP02231"/>
</dbReference>
<gene>
    <name evidence="5" type="ORF">Q664_49945</name>
</gene>
<evidence type="ECO:0000256" key="2">
    <source>
        <dbReference type="SAM" id="MobiDB-lite"/>
    </source>
</evidence>
<dbReference type="Pfam" id="PF13600">
    <property type="entry name" value="DUF4140"/>
    <property type="match status" value="1"/>
</dbReference>
<dbReference type="Proteomes" id="UP000028547">
    <property type="component" value="Unassembled WGS sequence"/>
</dbReference>
<evidence type="ECO:0000259" key="3">
    <source>
        <dbReference type="Pfam" id="PF13598"/>
    </source>
</evidence>
<organism evidence="5 6">
    <name type="scientific">Archangium violaceum Cb vi76</name>
    <dbReference type="NCBI Taxonomy" id="1406225"/>
    <lineage>
        <taxon>Bacteria</taxon>
        <taxon>Pseudomonadati</taxon>
        <taxon>Myxococcota</taxon>
        <taxon>Myxococcia</taxon>
        <taxon>Myxococcales</taxon>
        <taxon>Cystobacterineae</taxon>
        <taxon>Archangiaceae</taxon>
        <taxon>Archangium</taxon>
    </lineage>
</organism>
<feature type="coiled-coil region" evidence="1">
    <location>
        <begin position="84"/>
        <end position="114"/>
    </location>
</feature>
<protein>
    <submittedName>
        <fullName evidence="5">Aspartate ammonia-lyase</fullName>
    </submittedName>
</protein>
<dbReference type="RefSeq" id="WP_043413403.1">
    <property type="nucleotide sequence ID" value="NZ_JPMI01000392.1"/>
</dbReference>
<evidence type="ECO:0000259" key="4">
    <source>
        <dbReference type="Pfam" id="PF13600"/>
    </source>
</evidence>
<feature type="domain" description="DUF4140" evidence="4">
    <location>
        <begin position="20"/>
        <end position="110"/>
    </location>
</feature>
<evidence type="ECO:0000313" key="6">
    <source>
        <dbReference type="Proteomes" id="UP000028547"/>
    </source>
</evidence>
<dbReference type="PANTHER" id="PTHR31005:SF8">
    <property type="entry name" value="DUF4139 DOMAIN-CONTAINING PROTEIN"/>
    <property type="match status" value="1"/>
</dbReference>
<dbReference type="NCBIfam" id="TIGR02231">
    <property type="entry name" value="mucoidy inhibitor MuiA family protein"/>
    <property type="match status" value="1"/>
</dbReference>
<proteinExistence type="predicted"/>
<comment type="caution">
    <text evidence="5">The sequence shown here is derived from an EMBL/GenBank/DDBJ whole genome shotgun (WGS) entry which is preliminary data.</text>
</comment>
<dbReference type="Pfam" id="PF13598">
    <property type="entry name" value="DUF4139"/>
    <property type="match status" value="1"/>
</dbReference>
<sequence>MHTLPLMMLALAAPAKVSSVVVYPDRALVTRVETVACTGRPLAVFESVPPAADPSSFRARSEDAIVESLVAEERTRQAEFGPELEALRKKRETLEREMAELVDARSRAQSLQQLGESLTEVTVKRVARELTEPKPDARAWTQAFDTALDARLRAASELSARAARMREVQRELDSLRGRESFLSASAARMERRVEVRLACPSEGRARVELQYVVGGAGWTPSYEARADEAAGQVELSTFATVSQSTGEDWSGGRLSLSTARPRDNATPPELKPLTLKAWERRPERKVLVRREEVRQHAQAGGQMPGETEGALQAASQGISVQLLVPELAQVPGEGSAVRLRVARTKLKSSFVWRTVPKLHPVVFRVASLVNGAPFPLLPGPVDMFRASGFIGRQQVEQVPQGGAFQLTFGLEESLRVERVVVQEIARDEGLFGGRRRFHYAYRFNLANYRQRPEVVEVAEHIPVSELDDVTVTLDAKKTTPGHAVEEMDGIVTWKLTLAPSEQRSVDLAFHVDVPSSYDMQGL</sequence>
<dbReference type="PANTHER" id="PTHR31005">
    <property type="entry name" value="DUF4139 DOMAIN-CONTAINING PROTEIN"/>
    <property type="match status" value="1"/>
</dbReference>
<dbReference type="EMBL" id="JPMI01000392">
    <property type="protein sequence ID" value="KFA87140.1"/>
    <property type="molecule type" value="Genomic_DNA"/>
</dbReference>
<feature type="region of interest" description="Disordered" evidence="2">
    <location>
        <begin position="244"/>
        <end position="269"/>
    </location>
</feature>
<name>A0A084SFA5_9BACT</name>
<accession>A0A084SFA5</accession>
<evidence type="ECO:0000256" key="1">
    <source>
        <dbReference type="SAM" id="Coils"/>
    </source>
</evidence>
<reference evidence="5 6" key="1">
    <citation type="submission" date="2014-07" db="EMBL/GenBank/DDBJ databases">
        <title>Draft Genome Sequence of Gephyronic Acid Producer, Cystobacter violaceus Strain Cb vi76.</title>
        <authorList>
            <person name="Stevens D.C."/>
            <person name="Young J."/>
            <person name="Carmichael R."/>
            <person name="Tan J."/>
            <person name="Taylor R.E."/>
        </authorList>
    </citation>
    <scope>NUCLEOTIDE SEQUENCE [LARGE SCALE GENOMIC DNA]</scope>
    <source>
        <strain evidence="5 6">Cb vi76</strain>
    </source>
</reference>
<dbReference type="InterPro" id="IPR025554">
    <property type="entry name" value="DUF4140"/>
</dbReference>
<evidence type="ECO:0000313" key="5">
    <source>
        <dbReference type="EMBL" id="KFA87140.1"/>
    </source>
</evidence>